<keyword evidence="3" id="KW-0963">Cytoplasm</keyword>
<dbReference type="Pfam" id="PF17657">
    <property type="entry name" value="DNA_pol3_finger"/>
    <property type="match status" value="1"/>
</dbReference>
<dbReference type="Proteomes" id="UP000290287">
    <property type="component" value="Unassembled WGS sequence"/>
</dbReference>
<proteinExistence type="inferred from homology"/>
<dbReference type="GO" id="GO:0003676">
    <property type="term" value="F:nucleic acid binding"/>
    <property type="evidence" value="ECO:0007669"/>
    <property type="project" value="InterPro"/>
</dbReference>
<dbReference type="GO" id="GO:0008408">
    <property type="term" value="F:3'-5' exonuclease activity"/>
    <property type="evidence" value="ECO:0007669"/>
    <property type="project" value="InterPro"/>
</dbReference>
<evidence type="ECO:0000259" key="6">
    <source>
        <dbReference type="Pfam" id="PF17657"/>
    </source>
</evidence>
<evidence type="ECO:0000259" key="5">
    <source>
        <dbReference type="Pfam" id="PF14579"/>
    </source>
</evidence>
<dbReference type="PANTHER" id="PTHR32294">
    <property type="entry name" value="DNA POLYMERASE III SUBUNIT ALPHA"/>
    <property type="match status" value="1"/>
</dbReference>
<evidence type="ECO:0000256" key="2">
    <source>
        <dbReference type="ARBA" id="ARBA00017273"/>
    </source>
</evidence>
<dbReference type="AlphaFoldDB" id="A0A4Q0YLU1"/>
<evidence type="ECO:0000313" key="8">
    <source>
        <dbReference type="Proteomes" id="UP000290287"/>
    </source>
</evidence>
<dbReference type="InterPro" id="IPR040982">
    <property type="entry name" value="DNA_pol3_finger"/>
</dbReference>
<evidence type="ECO:0000256" key="1">
    <source>
        <dbReference type="ARBA" id="ARBA00007391"/>
    </source>
</evidence>
<organism evidence="7 8">
    <name type="scientific">Veronia nyctiphanis</name>
    <dbReference type="NCBI Taxonomy" id="1278244"/>
    <lineage>
        <taxon>Bacteria</taxon>
        <taxon>Pseudomonadati</taxon>
        <taxon>Pseudomonadota</taxon>
        <taxon>Gammaproteobacteria</taxon>
        <taxon>Vibrionales</taxon>
        <taxon>Vibrionaceae</taxon>
        <taxon>Veronia</taxon>
    </lineage>
</organism>
<dbReference type="Gene3D" id="1.10.150.870">
    <property type="match status" value="1"/>
</dbReference>
<dbReference type="CDD" id="cd04485">
    <property type="entry name" value="DnaE_OBF"/>
    <property type="match status" value="1"/>
</dbReference>
<dbReference type="Gene3D" id="2.40.50.140">
    <property type="entry name" value="Nucleic acid-binding proteins"/>
    <property type="match status" value="1"/>
</dbReference>
<dbReference type="OrthoDB" id="9803237at2"/>
<gene>
    <name evidence="7" type="ORF">CS022_21250</name>
</gene>
<evidence type="ECO:0000259" key="4">
    <source>
        <dbReference type="Pfam" id="PF01336"/>
    </source>
</evidence>
<dbReference type="InterPro" id="IPR012340">
    <property type="entry name" value="NA-bd_OB-fold"/>
</dbReference>
<dbReference type="Pfam" id="PF14579">
    <property type="entry name" value="HHH_6"/>
    <property type="match status" value="1"/>
</dbReference>
<evidence type="ECO:0000256" key="3">
    <source>
        <dbReference type="ARBA" id="ARBA00022490"/>
    </source>
</evidence>
<dbReference type="InterPro" id="IPR029460">
    <property type="entry name" value="DNAPol_HHH"/>
</dbReference>
<keyword evidence="8" id="KW-1185">Reference proteome</keyword>
<dbReference type="EMBL" id="PEIB01000038">
    <property type="protein sequence ID" value="RXJ71355.1"/>
    <property type="molecule type" value="Genomic_DNA"/>
</dbReference>
<dbReference type="InterPro" id="IPR004365">
    <property type="entry name" value="NA-bd_OB_tRNA"/>
</dbReference>
<name>A0A4Q0YLU1_9GAMM</name>
<comment type="similarity">
    <text evidence="1">Belongs to the DNA polymerase type-C family. DnaE2 subfamily.</text>
</comment>
<dbReference type="GO" id="GO:0006260">
    <property type="term" value="P:DNA replication"/>
    <property type="evidence" value="ECO:0007669"/>
    <property type="project" value="InterPro"/>
</dbReference>
<evidence type="ECO:0000313" key="7">
    <source>
        <dbReference type="EMBL" id="RXJ71355.1"/>
    </source>
</evidence>
<dbReference type="InterPro" id="IPR004805">
    <property type="entry name" value="DnaE2/DnaE/PolC"/>
</dbReference>
<dbReference type="Pfam" id="PF01336">
    <property type="entry name" value="tRNA_anti-codon"/>
    <property type="match status" value="1"/>
</dbReference>
<accession>A0A4Q0YLU1</accession>
<comment type="caution">
    <text evidence="7">The sequence shown here is derived from an EMBL/GenBank/DDBJ whole genome shotgun (WGS) entry which is preliminary data.</text>
</comment>
<feature type="domain" description="DNA polymerase helix-hairpin-helix motif" evidence="5">
    <location>
        <begin position="259"/>
        <end position="343"/>
    </location>
</feature>
<protein>
    <recommendedName>
        <fullName evidence="2">Error-prone DNA polymerase</fullName>
    </recommendedName>
</protein>
<dbReference type="PANTHER" id="PTHR32294:SF4">
    <property type="entry name" value="ERROR-PRONE DNA POLYMERASE"/>
    <property type="match status" value="1"/>
</dbReference>
<reference evidence="7 8" key="1">
    <citation type="submission" date="2017-10" db="EMBL/GenBank/DDBJ databases">
        <title>Nyctiphanis sp. nov., isolated from the stomach of the euphausiid Nyctiphanes simplex (Hansen, 1911) in the Gulf of California.</title>
        <authorList>
            <person name="Gomez-Gil B."/>
            <person name="Aguilar-Mendez M."/>
            <person name="Lopez-Cortes A."/>
            <person name="Gomez-Gutierrez J."/>
            <person name="Roque A."/>
            <person name="Lang E."/>
            <person name="Gonzalez-Castillo A."/>
        </authorList>
    </citation>
    <scope>NUCLEOTIDE SEQUENCE [LARGE SCALE GENOMIC DNA]</scope>
    <source>
        <strain evidence="7 8">CAIM 600</strain>
    </source>
</reference>
<sequence length="524" mass="58451">MTFRFLFFFWPNKLRPFFVFFLLLTELTIAHETSLSSSSKRARAGDDVNVFRQLQKGDSVGVFQIESRAQMNMLPRMKPESYYDLVIQIAIVRPGPIQGDMVHPYLRRRWGKEPVRYPSDEVAAVLSRTFGVPIFQEQVIQLAMVAAGFSGGEADQLRRAMAAWKRHGKLTSFRDKLVSGMAERGYSDAFANRLFRQIQGFGEYGFPESHSASFALLAYVSAWLKTYYPAEFYCGLLNSQPMGFYSPSQLLLDAQRHNVECLPVCINSSAQENTCHRSNKGTAIRLGLCIIKGLNQETIKTILSHRPDGGYISVHQLKVLGVSHQQLEALASANALHKISGDRFNARWEIMDNSETLSILTESNSSISTGRCKITPSSLIAPTEIEDTLEDYNATGLTLNKHPIALLDEAHKLGKHILAKDLRHCRHGSVVAVAGLVTGRQRPGTASGVTFITLEDHTGNINVVVWLNTAREQAKPFISAKILKVKGIIEKEGDVIHVVAGRLIDLTQSLNEYCLQQKSALPFR</sequence>
<feature type="domain" description="OB" evidence="4">
    <location>
        <begin position="431"/>
        <end position="503"/>
    </location>
</feature>
<feature type="domain" description="DNA polymerase III alpha subunit finger" evidence="6">
    <location>
        <begin position="46"/>
        <end position="185"/>
    </location>
</feature>